<feature type="transmembrane region" description="Helical" evidence="1">
    <location>
        <begin position="360"/>
        <end position="379"/>
    </location>
</feature>
<accession>A0A3D8Q217</accession>
<keyword evidence="1" id="KW-0812">Transmembrane</keyword>
<protein>
    <recommendedName>
        <fullName evidence="4">EpsG family protein</fullName>
    </recommendedName>
</protein>
<keyword evidence="1" id="KW-0472">Membrane</keyword>
<feature type="transmembrane region" description="Helical" evidence="1">
    <location>
        <begin position="275"/>
        <end position="299"/>
    </location>
</feature>
<feature type="transmembrane region" description="Helical" evidence="1">
    <location>
        <begin position="337"/>
        <end position="354"/>
    </location>
</feature>
<feature type="transmembrane region" description="Helical" evidence="1">
    <location>
        <begin position="20"/>
        <end position="38"/>
    </location>
</feature>
<evidence type="ECO:0008006" key="4">
    <source>
        <dbReference type="Google" id="ProtNLM"/>
    </source>
</evidence>
<dbReference type="OrthoDB" id="9933122at2"/>
<sequence>MTHFIHIFLFEEGVCLTTEVNYLVIISIIILIALLVPFESHFNKYVKYSIVIVSLLPLSIIASIRSIGTDTTSYQRIFINQDIINFSQYSFLELFSSRYEPGFLLIISILKSLSLDYRAMFFVFFLIPIFLIIYVVNKAEIKNILLIYTLFLLAYLLKGPMDIIRHFFAAALYLSALLAIAQRKKLRTLLNVGLASIFHYSSLVIFAILPFFKIKWTTKRYLFFLIVAFLSGTLLKGALSNGIPIFTDSEFAFIEKAQLYVSSEFSSENIIKDTLLNFMMIMPVVLNILIALFGLKLLMNVKDNFISILLKAQIMGTLISVFLMSTGSLIAGYRMDFLLSIGNFLLMYYIISYSKQRNQIYVFLLFIYYLIAYNIVLIIY</sequence>
<dbReference type="Pfam" id="PF14897">
    <property type="entry name" value="EpsG"/>
    <property type="match status" value="1"/>
</dbReference>
<feature type="transmembrane region" description="Helical" evidence="1">
    <location>
        <begin position="45"/>
        <end position="64"/>
    </location>
</feature>
<feature type="transmembrane region" description="Helical" evidence="1">
    <location>
        <begin position="117"/>
        <end position="136"/>
    </location>
</feature>
<organism evidence="2 3">
    <name type="scientific">Oceanobacillus arenosus</name>
    <dbReference type="NCBI Taxonomy" id="1229153"/>
    <lineage>
        <taxon>Bacteria</taxon>
        <taxon>Bacillati</taxon>
        <taxon>Bacillota</taxon>
        <taxon>Bacilli</taxon>
        <taxon>Bacillales</taxon>
        <taxon>Bacillaceae</taxon>
        <taxon>Oceanobacillus</taxon>
    </lineage>
</organism>
<feature type="transmembrane region" description="Helical" evidence="1">
    <location>
        <begin position="221"/>
        <end position="239"/>
    </location>
</feature>
<gene>
    <name evidence="2" type="ORF">CWR48_03350</name>
</gene>
<dbReference type="Proteomes" id="UP000257143">
    <property type="component" value="Unassembled WGS sequence"/>
</dbReference>
<name>A0A3D8Q217_9BACI</name>
<keyword evidence="3" id="KW-1185">Reference proteome</keyword>
<evidence type="ECO:0000313" key="3">
    <source>
        <dbReference type="Proteomes" id="UP000257143"/>
    </source>
</evidence>
<evidence type="ECO:0000256" key="1">
    <source>
        <dbReference type="SAM" id="Phobius"/>
    </source>
</evidence>
<reference evidence="3" key="1">
    <citation type="submission" date="2017-11" db="EMBL/GenBank/DDBJ databases">
        <authorList>
            <person name="Zhu W."/>
        </authorList>
    </citation>
    <scope>NUCLEOTIDE SEQUENCE [LARGE SCALE GENOMIC DNA]</scope>
    <source>
        <strain evidence="3">CAU 1183</strain>
    </source>
</reference>
<feature type="transmembrane region" description="Helical" evidence="1">
    <location>
        <begin position="305"/>
        <end position="325"/>
    </location>
</feature>
<evidence type="ECO:0000313" key="2">
    <source>
        <dbReference type="EMBL" id="RDW21449.1"/>
    </source>
</evidence>
<proteinExistence type="predicted"/>
<dbReference type="EMBL" id="PIOC01000003">
    <property type="protein sequence ID" value="RDW21449.1"/>
    <property type="molecule type" value="Genomic_DNA"/>
</dbReference>
<dbReference type="AlphaFoldDB" id="A0A3D8Q217"/>
<dbReference type="InterPro" id="IPR049458">
    <property type="entry name" value="EpsG-like"/>
</dbReference>
<keyword evidence="1" id="KW-1133">Transmembrane helix</keyword>
<feature type="transmembrane region" description="Helical" evidence="1">
    <location>
        <begin position="188"/>
        <end position="209"/>
    </location>
</feature>
<feature type="transmembrane region" description="Helical" evidence="1">
    <location>
        <begin position="141"/>
        <end position="157"/>
    </location>
</feature>
<comment type="caution">
    <text evidence="2">The sequence shown here is derived from an EMBL/GenBank/DDBJ whole genome shotgun (WGS) entry which is preliminary data.</text>
</comment>